<feature type="domain" description="HTH iclR-type" evidence="4">
    <location>
        <begin position="9"/>
        <end position="70"/>
    </location>
</feature>
<dbReference type="PANTHER" id="PTHR30136:SF35">
    <property type="entry name" value="HTH-TYPE TRANSCRIPTIONAL REGULATOR RV1719"/>
    <property type="match status" value="1"/>
</dbReference>
<dbReference type="SUPFAM" id="SSF55781">
    <property type="entry name" value="GAF domain-like"/>
    <property type="match status" value="1"/>
</dbReference>
<dbReference type="PROSITE" id="PS51078">
    <property type="entry name" value="ICLR_ED"/>
    <property type="match status" value="1"/>
</dbReference>
<dbReference type="SUPFAM" id="SSF46785">
    <property type="entry name" value="Winged helix' DNA-binding domain"/>
    <property type="match status" value="1"/>
</dbReference>
<dbReference type="Proteomes" id="UP001596378">
    <property type="component" value="Unassembled WGS sequence"/>
</dbReference>
<evidence type="ECO:0000256" key="3">
    <source>
        <dbReference type="ARBA" id="ARBA00023163"/>
    </source>
</evidence>
<evidence type="ECO:0000256" key="2">
    <source>
        <dbReference type="ARBA" id="ARBA00023125"/>
    </source>
</evidence>
<gene>
    <name evidence="6" type="ORF">ACFQMJ_23790</name>
</gene>
<keyword evidence="7" id="KW-1185">Reference proteome</keyword>
<evidence type="ECO:0000313" key="7">
    <source>
        <dbReference type="Proteomes" id="UP001596378"/>
    </source>
</evidence>
<name>A0ABW2FEI9_9BACL</name>
<organism evidence="6 7">
    <name type="scientific">Cohnella cellulosilytica</name>
    <dbReference type="NCBI Taxonomy" id="986710"/>
    <lineage>
        <taxon>Bacteria</taxon>
        <taxon>Bacillati</taxon>
        <taxon>Bacillota</taxon>
        <taxon>Bacilli</taxon>
        <taxon>Bacillales</taxon>
        <taxon>Paenibacillaceae</taxon>
        <taxon>Cohnella</taxon>
    </lineage>
</organism>
<dbReference type="InterPro" id="IPR036390">
    <property type="entry name" value="WH_DNA-bd_sf"/>
</dbReference>
<evidence type="ECO:0000313" key="6">
    <source>
        <dbReference type="EMBL" id="MFC7151571.1"/>
    </source>
</evidence>
<dbReference type="InterPro" id="IPR029016">
    <property type="entry name" value="GAF-like_dom_sf"/>
</dbReference>
<dbReference type="Pfam" id="PF01614">
    <property type="entry name" value="IclR_C"/>
    <property type="match status" value="1"/>
</dbReference>
<dbReference type="EMBL" id="JBHTAI010000017">
    <property type="protein sequence ID" value="MFC7151571.1"/>
    <property type="molecule type" value="Genomic_DNA"/>
</dbReference>
<dbReference type="RefSeq" id="WP_378108132.1">
    <property type="nucleotide sequence ID" value="NZ_JBHTAI010000017.1"/>
</dbReference>
<reference evidence="7" key="1">
    <citation type="journal article" date="2019" name="Int. J. Syst. Evol. Microbiol.">
        <title>The Global Catalogue of Microorganisms (GCM) 10K type strain sequencing project: providing services to taxonomists for standard genome sequencing and annotation.</title>
        <authorList>
            <consortium name="The Broad Institute Genomics Platform"/>
            <consortium name="The Broad Institute Genome Sequencing Center for Infectious Disease"/>
            <person name="Wu L."/>
            <person name="Ma J."/>
        </authorList>
    </citation>
    <scope>NUCLEOTIDE SEQUENCE [LARGE SCALE GENOMIC DNA]</scope>
    <source>
        <strain evidence="7">KCTC 12907</strain>
    </source>
</reference>
<keyword evidence="1" id="KW-0805">Transcription regulation</keyword>
<dbReference type="SMART" id="SM00346">
    <property type="entry name" value="HTH_ICLR"/>
    <property type="match status" value="1"/>
</dbReference>
<keyword evidence="3" id="KW-0804">Transcription</keyword>
<dbReference type="InterPro" id="IPR014757">
    <property type="entry name" value="Tscrpt_reg_IclR_C"/>
</dbReference>
<dbReference type="PANTHER" id="PTHR30136">
    <property type="entry name" value="HELIX-TURN-HELIX TRANSCRIPTIONAL REGULATOR, ICLR FAMILY"/>
    <property type="match status" value="1"/>
</dbReference>
<comment type="caution">
    <text evidence="6">The sequence shown here is derived from an EMBL/GenBank/DDBJ whole genome shotgun (WGS) entry which is preliminary data.</text>
</comment>
<evidence type="ECO:0000256" key="1">
    <source>
        <dbReference type="ARBA" id="ARBA00023015"/>
    </source>
</evidence>
<dbReference type="PROSITE" id="PS51077">
    <property type="entry name" value="HTH_ICLR"/>
    <property type="match status" value="1"/>
</dbReference>
<dbReference type="InterPro" id="IPR036388">
    <property type="entry name" value="WH-like_DNA-bd_sf"/>
</dbReference>
<dbReference type="Gene3D" id="3.30.450.40">
    <property type="match status" value="1"/>
</dbReference>
<evidence type="ECO:0000259" key="5">
    <source>
        <dbReference type="PROSITE" id="PS51078"/>
    </source>
</evidence>
<proteinExistence type="predicted"/>
<sequence length="257" mass="28838">MISERKYWAPALERAHRILELIRHEPGKLRLIDLSKRLDLNKSSMFVLLHTLEELGWVTKDANDTYSLGRMLGVWGHAFASQFDLNERFREEAGRSRDKLGETIQLARLEGNQALYLGKVEAPSRVKLVSEPGMRFPAHATALGKALLAWRRRDELERILDERLEELTPNTVTSRAALLAQLEQIRSAGFATEEQESAMGFCCVAAPVLDSAGAAAAAVSASIPVHKWEESRERAKEEIVSLAGRLSLFLTSFEEKE</sequence>
<accession>A0ABW2FEI9</accession>
<dbReference type="Gene3D" id="1.10.10.10">
    <property type="entry name" value="Winged helix-like DNA-binding domain superfamily/Winged helix DNA-binding domain"/>
    <property type="match status" value="1"/>
</dbReference>
<protein>
    <submittedName>
        <fullName evidence="6">IclR family transcriptional regulator</fullName>
    </submittedName>
</protein>
<keyword evidence="2" id="KW-0238">DNA-binding</keyword>
<dbReference type="Pfam" id="PF09339">
    <property type="entry name" value="HTH_IclR"/>
    <property type="match status" value="1"/>
</dbReference>
<dbReference type="InterPro" id="IPR050707">
    <property type="entry name" value="HTH_MetabolicPath_Reg"/>
</dbReference>
<evidence type="ECO:0000259" key="4">
    <source>
        <dbReference type="PROSITE" id="PS51077"/>
    </source>
</evidence>
<feature type="domain" description="IclR-ED" evidence="5">
    <location>
        <begin position="71"/>
        <end position="257"/>
    </location>
</feature>
<dbReference type="InterPro" id="IPR005471">
    <property type="entry name" value="Tscrpt_reg_IclR_N"/>
</dbReference>